<dbReference type="Proteomes" id="UP000813461">
    <property type="component" value="Unassembled WGS sequence"/>
</dbReference>
<dbReference type="AlphaFoldDB" id="A0A8K0VWY9"/>
<protein>
    <submittedName>
        <fullName evidence="2">Uncharacterized protein</fullName>
    </submittedName>
</protein>
<dbReference type="EMBL" id="JAGMVJ010000012">
    <property type="protein sequence ID" value="KAH7084080.1"/>
    <property type="molecule type" value="Genomic_DNA"/>
</dbReference>
<proteinExistence type="predicted"/>
<reference evidence="2" key="1">
    <citation type="journal article" date="2021" name="Nat. Commun.">
        <title>Genetic determinants of endophytism in the Arabidopsis root mycobiome.</title>
        <authorList>
            <person name="Mesny F."/>
            <person name="Miyauchi S."/>
            <person name="Thiergart T."/>
            <person name="Pickel B."/>
            <person name="Atanasova L."/>
            <person name="Karlsson M."/>
            <person name="Huettel B."/>
            <person name="Barry K.W."/>
            <person name="Haridas S."/>
            <person name="Chen C."/>
            <person name="Bauer D."/>
            <person name="Andreopoulos W."/>
            <person name="Pangilinan J."/>
            <person name="LaButti K."/>
            <person name="Riley R."/>
            <person name="Lipzen A."/>
            <person name="Clum A."/>
            <person name="Drula E."/>
            <person name="Henrissat B."/>
            <person name="Kohler A."/>
            <person name="Grigoriev I.V."/>
            <person name="Martin F.M."/>
            <person name="Hacquard S."/>
        </authorList>
    </citation>
    <scope>NUCLEOTIDE SEQUENCE</scope>
    <source>
        <strain evidence="2">MPI-SDFR-AT-0120</strain>
    </source>
</reference>
<evidence type="ECO:0000256" key="1">
    <source>
        <dbReference type="SAM" id="MobiDB-lite"/>
    </source>
</evidence>
<comment type="caution">
    <text evidence="2">The sequence shown here is derived from an EMBL/GenBank/DDBJ whole genome shotgun (WGS) entry which is preliminary data.</text>
</comment>
<sequence length="431" mass="49150">MPLIRPPGPAASAPDTSQTEQFPTLQACARPNFVSGHDDWLQISSPMPFPHFDICPDCYNSAFRNTRYGSLITRGPPKPENVSAKCDFSGVWERTAYWWLFIQQAPNLNLLGTLAQVQRDEDGACPNMNFEDPEVKNGGKGTATRRWHCLRDPRTTKLIEELTVCSDCVFHVEHIFPSLKGMFEVVAGGQKLSGMCDLMMLGHGQDRCIHYLERIMEVAKQTEELGFRDISTLAEYVRAWAAVPFCKKGANVTGEAQYSLPTTVPDFTACEECYMKHVQPLMQSRPRPTFLSQITRSIPPPGHAFMCDLYSPRLQQYFREVCATNDIPTYRRKLAERNDKMREIDMQLGRMKQEYQQLKVQSNSHMSMMHVERMRATSQSTAYIASRWIAPPIDWSATNALMNKANQLSIQAAGVLDNMTLLEKEWNDYWR</sequence>
<name>A0A8K0VWY9_9PLEO</name>
<evidence type="ECO:0000313" key="2">
    <source>
        <dbReference type="EMBL" id="KAH7084080.1"/>
    </source>
</evidence>
<dbReference type="OrthoDB" id="5324692at2759"/>
<gene>
    <name evidence="2" type="ORF">FB567DRAFT_570404</name>
</gene>
<feature type="region of interest" description="Disordered" evidence="1">
    <location>
        <begin position="1"/>
        <end position="20"/>
    </location>
</feature>
<keyword evidence="3" id="KW-1185">Reference proteome</keyword>
<organism evidence="2 3">
    <name type="scientific">Paraphoma chrysanthemicola</name>
    <dbReference type="NCBI Taxonomy" id="798071"/>
    <lineage>
        <taxon>Eukaryota</taxon>
        <taxon>Fungi</taxon>
        <taxon>Dikarya</taxon>
        <taxon>Ascomycota</taxon>
        <taxon>Pezizomycotina</taxon>
        <taxon>Dothideomycetes</taxon>
        <taxon>Pleosporomycetidae</taxon>
        <taxon>Pleosporales</taxon>
        <taxon>Pleosporineae</taxon>
        <taxon>Phaeosphaeriaceae</taxon>
        <taxon>Paraphoma</taxon>
    </lineage>
</organism>
<evidence type="ECO:0000313" key="3">
    <source>
        <dbReference type="Proteomes" id="UP000813461"/>
    </source>
</evidence>
<accession>A0A8K0VWY9</accession>